<evidence type="ECO:0000313" key="5">
    <source>
        <dbReference type="Proteomes" id="UP001472866"/>
    </source>
</evidence>
<organism evidence="4 5">
    <name type="scientific">Chloropicon roscoffensis</name>
    <dbReference type="NCBI Taxonomy" id="1461544"/>
    <lineage>
        <taxon>Eukaryota</taxon>
        <taxon>Viridiplantae</taxon>
        <taxon>Chlorophyta</taxon>
        <taxon>Chloropicophyceae</taxon>
        <taxon>Chloropicales</taxon>
        <taxon>Chloropicaceae</taxon>
        <taxon>Chloropicon</taxon>
    </lineage>
</organism>
<accession>A0AAX4PBV9</accession>
<evidence type="ECO:0000256" key="2">
    <source>
        <dbReference type="ARBA" id="ARBA00022980"/>
    </source>
</evidence>
<dbReference type="PANTHER" id="PTHR21109:SF0">
    <property type="entry name" value="SMALL RIBOSOMAL SUBUNIT PROTEIN BS21M"/>
    <property type="match status" value="1"/>
</dbReference>
<sequence>MVNMSSRQFLSGTSIAPAGRACTNGSRLFMKQKYSLNVQIIPGERENFEVSEKRFDREVLNAGVQRELRRRSQFENLQDKKKRKVEEKKLRRRFMNRGRNTGPVSWDQYFGGDLANLNSQFGGEDLEFKFLQSETTIPCNAFDSLFSDEA</sequence>
<dbReference type="AlphaFoldDB" id="A0AAX4PBV9"/>
<dbReference type="Gene3D" id="1.20.5.1150">
    <property type="entry name" value="Ribosomal protein S8"/>
    <property type="match status" value="1"/>
</dbReference>
<dbReference type="InterPro" id="IPR001911">
    <property type="entry name" value="Ribosomal_bS21"/>
</dbReference>
<dbReference type="Proteomes" id="UP001472866">
    <property type="component" value="Chromosome 07"/>
</dbReference>
<evidence type="ECO:0000256" key="3">
    <source>
        <dbReference type="ARBA" id="ARBA00023274"/>
    </source>
</evidence>
<keyword evidence="2 4" id="KW-0689">Ribosomal protein</keyword>
<protein>
    <submittedName>
        <fullName evidence="4">Ribosomal protein S21</fullName>
    </submittedName>
</protein>
<keyword evidence="3" id="KW-0687">Ribonucleoprotein</keyword>
<name>A0AAX4PBV9_9CHLO</name>
<proteinExistence type="inferred from homology"/>
<dbReference type="PANTHER" id="PTHR21109">
    <property type="entry name" value="MITOCHONDRIAL 28S RIBOSOMAL PROTEIN S21"/>
    <property type="match status" value="1"/>
</dbReference>
<dbReference type="GO" id="GO:0006412">
    <property type="term" value="P:translation"/>
    <property type="evidence" value="ECO:0007669"/>
    <property type="project" value="InterPro"/>
</dbReference>
<comment type="similarity">
    <text evidence="1">Belongs to the bacterial ribosomal protein bS21 family.</text>
</comment>
<keyword evidence="5" id="KW-1185">Reference proteome</keyword>
<evidence type="ECO:0000313" key="4">
    <source>
        <dbReference type="EMBL" id="WZN63459.1"/>
    </source>
</evidence>
<dbReference type="InterPro" id="IPR038380">
    <property type="entry name" value="Ribosomal_bS21_sf"/>
</dbReference>
<reference evidence="4 5" key="1">
    <citation type="submission" date="2024-03" db="EMBL/GenBank/DDBJ databases">
        <title>Complete genome sequence of the green alga Chloropicon roscoffensis RCC1871.</title>
        <authorList>
            <person name="Lemieux C."/>
            <person name="Pombert J.-F."/>
            <person name="Otis C."/>
            <person name="Turmel M."/>
        </authorList>
    </citation>
    <scope>NUCLEOTIDE SEQUENCE [LARGE SCALE GENOMIC DNA]</scope>
    <source>
        <strain evidence="4 5">RCC1871</strain>
    </source>
</reference>
<dbReference type="GO" id="GO:0005840">
    <property type="term" value="C:ribosome"/>
    <property type="evidence" value="ECO:0007669"/>
    <property type="project" value="UniProtKB-KW"/>
</dbReference>
<evidence type="ECO:0000256" key="1">
    <source>
        <dbReference type="ARBA" id="ARBA00006640"/>
    </source>
</evidence>
<dbReference type="Pfam" id="PF01165">
    <property type="entry name" value="Ribosomal_S21"/>
    <property type="match status" value="1"/>
</dbReference>
<dbReference type="EMBL" id="CP151507">
    <property type="protein sequence ID" value="WZN63459.1"/>
    <property type="molecule type" value="Genomic_DNA"/>
</dbReference>
<dbReference type="GO" id="GO:0003735">
    <property type="term" value="F:structural constituent of ribosome"/>
    <property type="evidence" value="ECO:0007669"/>
    <property type="project" value="InterPro"/>
</dbReference>
<gene>
    <name evidence="4" type="ORF">HKI87_07g50080</name>
</gene>
<dbReference type="GO" id="GO:1990904">
    <property type="term" value="C:ribonucleoprotein complex"/>
    <property type="evidence" value="ECO:0007669"/>
    <property type="project" value="UniProtKB-KW"/>
</dbReference>